<feature type="active site" description="Proton donor" evidence="4">
    <location>
        <position position="184"/>
    </location>
</feature>
<dbReference type="InterPro" id="IPR048913">
    <property type="entry name" value="BetaGal_gal-bd"/>
</dbReference>
<dbReference type="InterPro" id="IPR017853">
    <property type="entry name" value="GH"/>
</dbReference>
<dbReference type="SUPFAM" id="SSF51445">
    <property type="entry name" value="(Trans)glycosidases"/>
    <property type="match status" value="1"/>
</dbReference>
<dbReference type="InterPro" id="IPR019801">
    <property type="entry name" value="Glyco_hydro_35_CS"/>
</dbReference>
<keyword evidence="7" id="KW-0732">Signal</keyword>
<dbReference type="Pfam" id="PF21467">
    <property type="entry name" value="BetaGal_gal-bd"/>
    <property type="match status" value="1"/>
</dbReference>
<evidence type="ECO:0000259" key="10">
    <source>
        <dbReference type="Pfam" id="PF21467"/>
    </source>
</evidence>
<keyword evidence="2 5" id="KW-0378">Hydrolase</keyword>
<feature type="domain" description="Beta-galactosidase 1-like first all-beta" evidence="9">
    <location>
        <begin position="404"/>
        <end position="514"/>
    </location>
</feature>
<accession>A0A0S2KI47</accession>
<dbReference type="OrthoDB" id="703126at2"/>
<dbReference type="RefSeq" id="WP_060544078.1">
    <property type="nucleotide sequence ID" value="NZ_CP013195.1"/>
</dbReference>
<keyword evidence="3 5" id="KW-0326">Glycosidase</keyword>
<evidence type="ECO:0000256" key="2">
    <source>
        <dbReference type="ARBA" id="ARBA00022801"/>
    </source>
</evidence>
<dbReference type="PRINTS" id="PR00742">
    <property type="entry name" value="GLHYDRLASE35"/>
</dbReference>
<dbReference type="eggNOG" id="COG1874">
    <property type="taxonomic scope" value="Bacteria"/>
</dbReference>
<evidence type="ECO:0000256" key="5">
    <source>
        <dbReference type="RuleBase" id="RU000675"/>
    </source>
</evidence>
<dbReference type="PROSITE" id="PS01182">
    <property type="entry name" value="GLYCOSYL_HYDROL_F35"/>
    <property type="match status" value="1"/>
</dbReference>
<dbReference type="InterPro" id="IPR031330">
    <property type="entry name" value="Gly_Hdrlase_35_cat"/>
</dbReference>
<feature type="signal peptide" evidence="7">
    <location>
        <begin position="1"/>
        <end position="21"/>
    </location>
</feature>
<feature type="domain" description="Glycoside hydrolase 35 catalytic" evidence="8">
    <location>
        <begin position="35"/>
        <end position="358"/>
    </location>
</feature>
<sequence length="622" mass="69970">MRHLKLLLAAVLLLIAGQTMAGKPVKHSFSIANGNFLYDGKPIQIHSGEMHYARVPAPYWRHRLRMMKAMGLNAVATYVFWNHHEVAPGVWDWKSGNRNLRTFVKTAGEEGMMVILRPGPYCCAEWDFGGYPWWLQNTKGLVIRTDNRPFLDSCRVYINQLADQLRDQQITKGGPIIMVQAENEFGSYVAQRKDIPLETHKAYSAKIRQTLLDAGFDVPMFTSDGSWLFEGGTIEGALPTANGEANVDKLKQVVNEYHNNQGPYMVAEFYPGWLDHWAEPFPKVSTESVVKQTRKYLDGGVSFNYYMVHGGTNFGFTAGANYNSATNILPDMTSYDYDAPISEAGWATEKYNAIRELLIKRVSYKVPPVPARIPVVKLEPIQLNKTADVFQMLGKMKPVENETPLTFEALNQGQGYVLYRRHFNQPISGLMKVSGLADYALVYINGKKLGELNRVIDRDSIEVDVPFNGVLDILVENMGRINYGARITKNHKGITGPVTIDGNEITSGWQMYQLPMMTVPDVDTLPRGYNSGLPVLYSGTFEVAAPGDTFLDMEHWGKGIVFVNGINLGRYWRVGPQQTLYLPGCFLKKGKNEIVIFEQQNDEKKTQVTTVTTPVLEKLVKE</sequence>
<evidence type="ECO:0000313" key="11">
    <source>
        <dbReference type="EMBL" id="ALO47716.1"/>
    </source>
</evidence>
<name>A0A0S2KI47_9BACT</name>
<evidence type="ECO:0000259" key="9">
    <source>
        <dbReference type="Pfam" id="PF21317"/>
    </source>
</evidence>
<dbReference type="InterPro" id="IPR048912">
    <property type="entry name" value="BetaGal1-like_ABD1"/>
</dbReference>
<keyword evidence="12" id="KW-1185">Reference proteome</keyword>
<proteinExistence type="inferred from homology"/>
<dbReference type="AlphaFoldDB" id="A0A0S2KI47"/>
<evidence type="ECO:0000256" key="1">
    <source>
        <dbReference type="ARBA" id="ARBA00009809"/>
    </source>
</evidence>
<feature type="active site" description="Nucleophile" evidence="4">
    <location>
        <position position="268"/>
    </location>
</feature>
<feature type="domain" description="Beta-galactosidase galactose-binding" evidence="10">
    <location>
        <begin position="534"/>
        <end position="592"/>
    </location>
</feature>
<dbReference type="Pfam" id="PF01301">
    <property type="entry name" value="Glyco_hydro_35"/>
    <property type="match status" value="1"/>
</dbReference>
<protein>
    <recommendedName>
        <fullName evidence="5">Beta-galactosidase</fullName>
        <ecNumber evidence="5">3.2.1.23</ecNumber>
    </recommendedName>
</protein>
<reference evidence="12" key="1">
    <citation type="submission" date="2015-11" db="EMBL/GenBank/DDBJ databases">
        <authorList>
            <person name="Holder M.E."/>
            <person name="Ajami N.J."/>
            <person name="Petrosino J.F."/>
        </authorList>
    </citation>
    <scope>NUCLEOTIDE SEQUENCE [LARGE SCALE GENOMIC DNA]</scope>
    <source>
        <strain evidence="12">F0113</strain>
    </source>
</reference>
<evidence type="ECO:0000256" key="3">
    <source>
        <dbReference type="ARBA" id="ARBA00023295"/>
    </source>
</evidence>
<dbReference type="STRING" id="76123.AS203_00175"/>
<dbReference type="Gene3D" id="3.20.20.80">
    <property type="entry name" value="Glycosidases"/>
    <property type="match status" value="1"/>
</dbReference>
<dbReference type="InterPro" id="IPR001944">
    <property type="entry name" value="Glycoside_Hdrlase_35"/>
</dbReference>
<evidence type="ECO:0000256" key="4">
    <source>
        <dbReference type="PIRSR" id="PIRSR006336-1"/>
    </source>
</evidence>
<evidence type="ECO:0000313" key="12">
    <source>
        <dbReference type="Proteomes" id="UP000056252"/>
    </source>
</evidence>
<dbReference type="GO" id="GO:0004565">
    <property type="term" value="F:beta-galactosidase activity"/>
    <property type="evidence" value="ECO:0007669"/>
    <property type="project" value="UniProtKB-EC"/>
</dbReference>
<dbReference type="EC" id="3.2.1.23" evidence="5"/>
<feature type="chain" id="PRO_5006601725" description="Beta-galactosidase" evidence="7">
    <location>
        <begin position="22"/>
        <end position="622"/>
    </location>
</feature>
<organism evidence="11 12">
    <name type="scientific">Hoylesella enoeca</name>
    <dbReference type="NCBI Taxonomy" id="76123"/>
    <lineage>
        <taxon>Bacteria</taxon>
        <taxon>Pseudomonadati</taxon>
        <taxon>Bacteroidota</taxon>
        <taxon>Bacteroidia</taxon>
        <taxon>Bacteroidales</taxon>
        <taxon>Prevotellaceae</taxon>
        <taxon>Hoylesella</taxon>
    </lineage>
</organism>
<gene>
    <name evidence="11" type="ORF">AS203_00175</name>
</gene>
<comment type="catalytic activity">
    <reaction evidence="5">
        <text>Hydrolysis of terminal non-reducing beta-D-galactose residues in beta-D-galactosides.</text>
        <dbReference type="EC" id="3.2.1.23"/>
    </reaction>
</comment>
<dbReference type="InterPro" id="IPR008979">
    <property type="entry name" value="Galactose-bd-like_sf"/>
</dbReference>
<dbReference type="GO" id="GO:0005975">
    <property type="term" value="P:carbohydrate metabolic process"/>
    <property type="evidence" value="ECO:0007669"/>
    <property type="project" value="InterPro"/>
</dbReference>
<dbReference type="PIRSF" id="PIRSF006336">
    <property type="entry name" value="B-gal"/>
    <property type="match status" value="1"/>
</dbReference>
<dbReference type="KEGG" id="peo:AS203_00175"/>
<evidence type="ECO:0000256" key="6">
    <source>
        <dbReference type="RuleBase" id="RU003679"/>
    </source>
</evidence>
<dbReference type="PANTHER" id="PTHR23421">
    <property type="entry name" value="BETA-GALACTOSIDASE RELATED"/>
    <property type="match status" value="1"/>
</dbReference>
<evidence type="ECO:0000259" key="8">
    <source>
        <dbReference type="Pfam" id="PF01301"/>
    </source>
</evidence>
<evidence type="ECO:0000256" key="7">
    <source>
        <dbReference type="SAM" id="SignalP"/>
    </source>
</evidence>
<comment type="similarity">
    <text evidence="1 6">Belongs to the glycosyl hydrolase 35 family.</text>
</comment>
<dbReference type="InterPro" id="IPR026283">
    <property type="entry name" value="B-gal_1-like"/>
</dbReference>
<dbReference type="SUPFAM" id="SSF49785">
    <property type="entry name" value="Galactose-binding domain-like"/>
    <property type="match status" value="2"/>
</dbReference>
<dbReference type="Pfam" id="PF21317">
    <property type="entry name" value="BetaGal_ABD_1"/>
    <property type="match status" value="1"/>
</dbReference>
<dbReference type="EMBL" id="CP013195">
    <property type="protein sequence ID" value="ALO47716.1"/>
    <property type="molecule type" value="Genomic_DNA"/>
</dbReference>
<dbReference type="Gene3D" id="2.60.120.260">
    <property type="entry name" value="Galactose-binding domain-like"/>
    <property type="match status" value="2"/>
</dbReference>
<dbReference type="Proteomes" id="UP000056252">
    <property type="component" value="Chromosome"/>
</dbReference>